<dbReference type="PROSITE" id="PS00622">
    <property type="entry name" value="HTH_LUXR_1"/>
    <property type="match status" value="1"/>
</dbReference>
<dbReference type="GO" id="GO:0004016">
    <property type="term" value="F:adenylate cyclase activity"/>
    <property type="evidence" value="ECO:0007669"/>
    <property type="project" value="TreeGrafter"/>
</dbReference>
<dbReference type="GO" id="GO:0003677">
    <property type="term" value="F:DNA binding"/>
    <property type="evidence" value="ECO:0007669"/>
    <property type="project" value="InterPro"/>
</dbReference>
<dbReference type="CDD" id="cd06170">
    <property type="entry name" value="LuxR_C_like"/>
    <property type="match status" value="1"/>
</dbReference>
<reference evidence="5" key="1">
    <citation type="submission" date="2018-05" db="EMBL/GenBank/DDBJ databases">
        <authorList>
            <person name="Klenk H.-P."/>
            <person name="Huntemann M."/>
            <person name="Clum A."/>
            <person name="Pillay M."/>
            <person name="Palaniappan K."/>
            <person name="Varghese N."/>
            <person name="Mikhailova N."/>
            <person name="Stamatis D."/>
            <person name="Reddy T."/>
            <person name="Daum C."/>
            <person name="Shapiro N."/>
            <person name="Ivanova N."/>
            <person name="Kyrpides N."/>
            <person name="Woyke T."/>
        </authorList>
    </citation>
    <scope>NUCLEOTIDE SEQUENCE [LARGE SCALE GENOMIC DNA]</scope>
    <source>
        <strain evidence="5">DSM 45417</strain>
    </source>
</reference>
<dbReference type="SUPFAM" id="SSF46894">
    <property type="entry name" value="C-terminal effector domain of the bipartite response regulators"/>
    <property type="match status" value="1"/>
</dbReference>
<dbReference type="InterPro" id="IPR041664">
    <property type="entry name" value="AAA_16"/>
</dbReference>
<keyword evidence="5" id="KW-1185">Reference proteome</keyword>
<comment type="caution">
    <text evidence="4">The sequence shown here is derived from an EMBL/GenBank/DDBJ whole genome shotgun (WGS) entry which is preliminary data.</text>
</comment>
<accession>A0A317QNH4</accession>
<dbReference type="PANTHER" id="PTHR16305">
    <property type="entry name" value="TESTICULAR SOLUBLE ADENYLYL CYCLASE"/>
    <property type="match status" value="1"/>
</dbReference>
<protein>
    <submittedName>
        <fullName evidence="4">Regulatory LuxR family protein</fullName>
    </submittedName>
</protein>
<evidence type="ECO:0000259" key="3">
    <source>
        <dbReference type="PROSITE" id="PS50043"/>
    </source>
</evidence>
<dbReference type="Gene3D" id="3.40.50.300">
    <property type="entry name" value="P-loop containing nucleotide triphosphate hydrolases"/>
    <property type="match status" value="1"/>
</dbReference>
<keyword evidence="2" id="KW-0067">ATP-binding</keyword>
<sequence>MLSGRDREREAIAAVVDEARAGRGGALVVTGQPGVGKSALLADAVARADGMTLLRTQGVESESPLAFAALQRLLRPVLADRVQHLPQPQARALRAAFGEVDDGPGDRFLVFLAALSVLADAGQDRPVLAVVDDAHWLDDASAAALLFVARRLQVERVALVFAARDADVRTFDSGDLPRLSLGGIDAEATAELVGDRAGVPVPADVRDALVASTGGNPLALVELAEALTSEQLSGRVRLPARLPLTEGVERAFLDRYRRLPEPARTMLLVAAADDSGRTRVVRQAASSLGAGEDALLDAERSGLLRVQDASVDLRHPLVRSAVYGAATSTERRRVHRALAAALTGPAEADRRAWHLAAAVEEPDEAVVAELDAAAERARARGGLEAAASAWERAAELSPAGNAQAERLYAAARCAWLAAQPARARALVEAAAAQARDALLLADVLRLRARIEWNTGSLHTGQRMVLEAAAEVAPHDPQRAREMAMFAVALAAFGARSGSAVAPTALVPAPGPGAPLRARCFSDLLHGLDAAVHGDWQVAMPPLREAFALAEALAGEDSDLLPNLGIAAVYLGDDALTRRYHEQLLARARSTGAVLMILYSLARLGFAELTSGRWTAARAAAAEALPLAEQSGHQGLAALPTAWLAVLAALRGEETVDQHLADAERICADHPLGILAEVVPDVLRWARGVRDAADPAGALHQLQQIRHPITRRLAATDRLEAAVRAARPELAREWVEELAGFAEATDSGWAQAVAEHGRALLADGPAAERHFEQALAAHAGTDRRPDRARTQLAYGAFLRRCRRRVDARPHLRAALDTFEDLGARPWADRARQELRASGATARRRDVSTVVDLTPQELQVARLVRQGLANRDVAAQLYVSPRTVDFHLRNVFTKLGVSSRTELAAHPLD</sequence>
<dbReference type="PANTHER" id="PTHR16305:SF35">
    <property type="entry name" value="TRANSCRIPTIONAL ACTIVATOR DOMAIN"/>
    <property type="match status" value="1"/>
</dbReference>
<dbReference type="Proteomes" id="UP000246661">
    <property type="component" value="Unassembled WGS sequence"/>
</dbReference>
<dbReference type="RefSeq" id="WP_110006492.1">
    <property type="nucleotide sequence ID" value="NZ_QGTX01000001.1"/>
</dbReference>
<dbReference type="InterPro" id="IPR016032">
    <property type="entry name" value="Sig_transdc_resp-reg_C-effctor"/>
</dbReference>
<gene>
    <name evidence="4" type="ORF">JD79_03450</name>
</gene>
<dbReference type="Pfam" id="PF13191">
    <property type="entry name" value="AAA_16"/>
    <property type="match status" value="1"/>
</dbReference>
<dbReference type="SUPFAM" id="SSF52540">
    <property type="entry name" value="P-loop containing nucleoside triphosphate hydrolases"/>
    <property type="match status" value="1"/>
</dbReference>
<dbReference type="InterPro" id="IPR000792">
    <property type="entry name" value="Tscrpt_reg_LuxR_C"/>
</dbReference>
<organism evidence="4 5">
    <name type="scientific">Geodermatophilus normandii</name>
    <dbReference type="NCBI Taxonomy" id="1137989"/>
    <lineage>
        <taxon>Bacteria</taxon>
        <taxon>Bacillati</taxon>
        <taxon>Actinomycetota</taxon>
        <taxon>Actinomycetes</taxon>
        <taxon>Geodermatophilales</taxon>
        <taxon>Geodermatophilaceae</taxon>
        <taxon>Geodermatophilus</taxon>
    </lineage>
</organism>
<dbReference type="Gene3D" id="1.10.10.10">
    <property type="entry name" value="Winged helix-like DNA-binding domain superfamily/Winged helix DNA-binding domain"/>
    <property type="match status" value="1"/>
</dbReference>
<dbReference type="Gene3D" id="1.25.40.10">
    <property type="entry name" value="Tetratricopeptide repeat domain"/>
    <property type="match status" value="1"/>
</dbReference>
<proteinExistence type="predicted"/>
<dbReference type="Pfam" id="PF00196">
    <property type="entry name" value="GerE"/>
    <property type="match status" value="1"/>
</dbReference>
<dbReference type="AlphaFoldDB" id="A0A317QNH4"/>
<dbReference type="GO" id="GO:0006355">
    <property type="term" value="P:regulation of DNA-templated transcription"/>
    <property type="evidence" value="ECO:0007669"/>
    <property type="project" value="InterPro"/>
</dbReference>
<dbReference type="OrthoDB" id="3514764at2"/>
<dbReference type="InterPro" id="IPR027417">
    <property type="entry name" value="P-loop_NTPase"/>
</dbReference>
<dbReference type="GO" id="GO:0005524">
    <property type="term" value="F:ATP binding"/>
    <property type="evidence" value="ECO:0007669"/>
    <property type="project" value="UniProtKB-KW"/>
</dbReference>
<keyword evidence="1" id="KW-0547">Nucleotide-binding</keyword>
<evidence type="ECO:0000256" key="1">
    <source>
        <dbReference type="ARBA" id="ARBA00022741"/>
    </source>
</evidence>
<feature type="domain" description="HTH luxR-type" evidence="3">
    <location>
        <begin position="844"/>
        <end position="907"/>
    </location>
</feature>
<dbReference type="PROSITE" id="PS50043">
    <property type="entry name" value="HTH_LUXR_2"/>
    <property type="match status" value="1"/>
</dbReference>
<dbReference type="GO" id="GO:0005737">
    <property type="term" value="C:cytoplasm"/>
    <property type="evidence" value="ECO:0007669"/>
    <property type="project" value="TreeGrafter"/>
</dbReference>
<name>A0A317QNH4_9ACTN</name>
<dbReference type="EMBL" id="QGTX01000001">
    <property type="protein sequence ID" value="PWW24271.1"/>
    <property type="molecule type" value="Genomic_DNA"/>
</dbReference>
<dbReference type="InterPro" id="IPR036388">
    <property type="entry name" value="WH-like_DNA-bd_sf"/>
</dbReference>
<dbReference type="InterPro" id="IPR011990">
    <property type="entry name" value="TPR-like_helical_dom_sf"/>
</dbReference>
<dbReference type="SMART" id="SM00421">
    <property type="entry name" value="HTH_LUXR"/>
    <property type="match status" value="1"/>
</dbReference>
<evidence type="ECO:0000256" key="2">
    <source>
        <dbReference type="ARBA" id="ARBA00022840"/>
    </source>
</evidence>
<dbReference type="PRINTS" id="PR00038">
    <property type="entry name" value="HTHLUXR"/>
</dbReference>
<evidence type="ECO:0000313" key="4">
    <source>
        <dbReference type="EMBL" id="PWW24271.1"/>
    </source>
</evidence>
<evidence type="ECO:0000313" key="5">
    <source>
        <dbReference type="Proteomes" id="UP000246661"/>
    </source>
</evidence>